<dbReference type="Proteomes" id="UP000772434">
    <property type="component" value="Unassembled WGS sequence"/>
</dbReference>
<evidence type="ECO:0008006" key="4">
    <source>
        <dbReference type="Google" id="ProtNLM"/>
    </source>
</evidence>
<keyword evidence="3" id="KW-1185">Reference proteome</keyword>
<proteinExistence type="predicted"/>
<evidence type="ECO:0000313" key="2">
    <source>
        <dbReference type="EMBL" id="KAF9030657.1"/>
    </source>
</evidence>
<accession>A0A9P5P4S6</accession>
<evidence type="ECO:0000256" key="1">
    <source>
        <dbReference type="SAM" id="SignalP"/>
    </source>
</evidence>
<keyword evidence="1" id="KW-0732">Signal</keyword>
<comment type="caution">
    <text evidence="2">The sequence shown here is derived from an EMBL/GenBank/DDBJ whole genome shotgun (WGS) entry which is preliminary data.</text>
</comment>
<dbReference type="AlphaFoldDB" id="A0A9P5P4S6"/>
<evidence type="ECO:0000313" key="3">
    <source>
        <dbReference type="Proteomes" id="UP000772434"/>
    </source>
</evidence>
<protein>
    <recommendedName>
        <fullName evidence="4">Extracellular membrane protein CFEM domain-containing protein</fullName>
    </recommendedName>
</protein>
<organism evidence="2 3">
    <name type="scientific">Rhodocollybia butyracea</name>
    <dbReference type="NCBI Taxonomy" id="206335"/>
    <lineage>
        <taxon>Eukaryota</taxon>
        <taxon>Fungi</taxon>
        <taxon>Dikarya</taxon>
        <taxon>Basidiomycota</taxon>
        <taxon>Agaricomycotina</taxon>
        <taxon>Agaricomycetes</taxon>
        <taxon>Agaricomycetidae</taxon>
        <taxon>Agaricales</taxon>
        <taxon>Marasmiineae</taxon>
        <taxon>Omphalotaceae</taxon>
        <taxon>Rhodocollybia</taxon>
    </lineage>
</organism>
<gene>
    <name evidence="2" type="ORF">BDP27DRAFT_1436222</name>
</gene>
<reference evidence="2" key="1">
    <citation type="submission" date="2020-11" db="EMBL/GenBank/DDBJ databases">
        <authorList>
            <consortium name="DOE Joint Genome Institute"/>
            <person name="Ahrendt S."/>
            <person name="Riley R."/>
            <person name="Andreopoulos W."/>
            <person name="Labutti K."/>
            <person name="Pangilinan J."/>
            <person name="Ruiz-Duenas F.J."/>
            <person name="Barrasa J.M."/>
            <person name="Sanchez-Garcia M."/>
            <person name="Camarero S."/>
            <person name="Miyauchi S."/>
            <person name="Serrano A."/>
            <person name="Linde D."/>
            <person name="Babiker R."/>
            <person name="Drula E."/>
            <person name="Ayuso-Fernandez I."/>
            <person name="Pacheco R."/>
            <person name="Padilla G."/>
            <person name="Ferreira P."/>
            <person name="Barriuso J."/>
            <person name="Kellner H."/>
            <person name="Castanera R."/>
            <person name="Alfaro M."/>
            <person name="Ramirez L."/>
            <person name="Pisabarro A.G."/>
            <person name="Kuo A."/>
            <person name="Tritt A."/>
            <person name="Lipzen A."/>
            <person name="He G."/>
            <person name="Yan M."/>
            <person name="Ng V."/>
            <person name="Cullen D."/>
            <person name="Martin F."/>
            <person name="Rosso M.-N."/>
            <person name="Henrissat B."/>
            <person name="Hibbett D."/>
            <person name="Martinez A.T."/>
            <person name="Grigoriev I.V."/>
        </authorList>
    </citation>
    <scope>NUCLEOTIDE SEQUENCE</scope>
    <source>
        <strain evidence="2">AH 40177</strain>
    </source>
</reference>
<feature type="signal peptide" evidence="1">
    <location>
        <begin position="1"/>
        <end position="20"/>
    </location>
</feature>
<name>A0A9P5P4S6_9AGAR</name>
<dbReference type="OrthoDB" id="10380048at2759"/>
<dbReference type="EMBL" id="JADNRY010000664">
    <property type="protein sequence ID" value="KAF9030657.1"/>
    <property type="molecule type" value="Genomic_DNA"/>
</dbReference>
<feature type="chain" id="PRO_5040430615" description="Extracellular membrane protein CFEM domain-containing protein" evidence="1">
    <location>
        <begin position="21"/>
        <end position="121"/>
    </location>
</feature>
<sequence>MKFNLSLAVVAATLSLSAHAFEWAQYTDSTCSSTADITTIGAPVACGFAEPDVLCNCFPQDGASIQMFADDEFAVCNAWVFSEADCFDLIAQIPTSGCTTFLNAAGEPLSGGSIGVDCNPG</sequence>